<dbReference type="InterPro" id="IPR005174">
    <property type="entry name" value="KIB1-4_b-propeller"/>
</dbReference>
<evidence type="ECO:0000313" key="3">
    <source>
        <dbReference type="EMBL" id="KAF8703446.1"/>
    </source>
</evidence>
<gene>
    <name evidence="3" type="ORF">HU200_032251</name>
</gene>
<dbReference type="Proteomes" id="UP000636709">
    <property type="component" value="Unassembled WGS sequence"/>
</dbReference>
<evidence type="ECO:0000259" key="2">
    <source>
        <dbReference type="Pfam" id="PF03478"/>
    </source>
</evidence>
<dbReference type="OrthoDB" id="647705at2759"/>
<evidence type="ECO:0000256" key="1">
    <source>
        <dbReference type="SAM" id="MobiDB-lite"/>
    </source>
</evidence>
<reference evidence="3" key="1">
    <citation type="submission" date="2020-07" db="EMBL/GenBank/DDBJ databases">
        <title>Genome sequence and genetic diversity analysis of an under-domesticated orphan crop, white fonio (Digitaria exilis).</title>
        <authorList>
            <person name="Bennetzen J.L."/>
            <person name="Chen S."/>
            <person name="Ma X."/>
            <person name="Wang X."/>
            <person name="Yssel A.E.J."/>
            <person name="Chaluvadi S.R."/>
            <person name="Johnson M."/>
            <person name="Gangashetty P."/>
            <person name="Hamidou F."/>
            <person name="Sanogo M.D."/>
            <person name="Zwaenepoel A."/>
            <person name="Wallace J."/>
            <person name="Van De Peer Y."/>
            <person name="Van Deynze A."/>
        </authorList>
    </citation>
    <scope>NUCLEOTIDE SEQUENCE</scope>
    <source>
        <tissue evidence="3">Leaves</tissue>
    </source>
</reference>
<feature type="domain" description="KIB1-4 beta-propeller" evidence="2">
    <location>
        <begin position="105"/>
        <end position="383"/>
    </location>
</feature>
<dbReference type="PANTHER" id="PTHR34708">
    <property type="entry name" value="OS07G0440000 PROTEIN"/>
    <property type="match status" value="1"/>
</dbReference>
<protein>
    <recommendedName>
        <fullName evidence="2">KIB1-4 beta-propeller domain-containing protein</fullName>
    </recommendedName>
</protein>
<comment type="caution">
    <text evidence="3">The sequence shown here is derived from an EMBL/GenBank/DDBJ whole genome shotgun (WGS) entry which is preliminary data.</text>
</comment>
<organism evidence="3 4">
    <name type="scientific">Digitaria exilis</name>
    <dbReference type="NCBI Taxonomy" id="1010633"/>
    <lineage>
        <taxon>Eukaryota</taxon>
        <taxon>Viridiplantae</taxon>
        <taxon>Streptophyta</taxon>
        <taxon>Embryophyta</taxon>
        <taxon>Tracheophyta</taxon>
        <taxon>Spermatophyta</taxon>
        <taxon>Magnoliopsida</taxon>
        <taxon>Liliopsida</taxon>
        <taxon>Poales</taxon>
        <taxon>Poaceae</taxon>
        <taxon>PACMAD clade</taxon>
        <taxon>Panicoideae</taxon>
        <taxon>Panicodae</taxon>
        <taxon>Paniceae</taxon>
        <taxon>Anthephorinae</taxon>
        <taxon>Digitaria</taxon>
    </lineage>
</organism>
<proteinExistence type="predicted"/>
<name>A0A835BU27_9POAL</name>
<dbReference type="PANTHER" id="PTHR34708:SF5">
    <property type="entry name" value="DUF295 DOMAIN-CONTAINING PROTEIN"/>
    <property type="match status" value="1"/>
</dbReference>
<accession>A0A835BU27</accession>
<keyword evidence="4" id="KW-1185">Reference proteome</keyword>
<dbReference type="AlphaFoldDB" id="A0A835BU27"/>
<dbReference type="Pfam" id="PF03478">
    <property type="entry name" value="Beta-prop_KIB1-4"/>
    <property type="match status" value="1"/>
</dbReference>
<sequence>MSSAVVVAGGAPCFPPWADLEPGIISSIAACCSLADYASCRGVCSSWRSALPPPLSRPLAVLPADDASGHPVSLAACSLHARRWARLLLHAGDLLLHRPASIIGDAPGCRCVGASRDGWVALVAGDAAAPVGPVLFNPFTGEEIPLDPSLYQPAHHPAPKIVFSRNPIGHGFTAVSLVRPDMVAVQRAAADGYSYSEDTGPLLDGVFLVDLAYGGDGDKVYCLSRDGQVHVLHLPRRSRVNHRMPPMEVGTLPPRSPPVGAAAFPPPYDAISLVTEAKSLALCDGVLYQIWRRATGAGPVTVDAPVAGATAARWIHIFEGDVFVLKYDPEKDPGGTCWTVAEGKDLGGNAVFVGMNDAAVVRGEGVRANSVYYWDGPRGGGGGDYEAVVYGVETGASVRWPVAFTGGVSSPAWYFLPPADVRPRVEGKATDVEATSSAEEATSLGQDEEQQQSAHCLKKTKSLLGRFDYCIV</sequence>
<dbReference type="EMBL" id="JACEFO010001778">
    <property type="protein sequence ID" value="KAF8703446.1"/>
    <property type="molecule type" value="Genomic_DNA"/>
</dbReference>
<feature type="compositionally biased region" description="Polar residues" evidence="1">
    <location>
        <begin position="433"/>
        <end position="445"/>
    </location>
</feature>
<evidence type="ECO:0000313" key="4">
    <source>
        <dbReference type="Proteomes" id="UP000636709"/>
    </source>
</evidence>
<feature type="region of interest" description="Disordered" evidence="1">
    <location>
        <begin position="427"/>
        <end position="452"/>
    </location>
</feature>